<evidence type="ECO:0000313" key="3">
    <source>
        <dbReference type="EMBL" id="WAA08749.1"/>
    </source>
</evidence>
<evidence type="ECO:0000256" key="1">
    <source>
        <dbReference type="ARBA" id="ARBA00006484"/>
    </source>
</evidence>
<dbReference type="InterPro" id="IPR020904">
    <property type="entry name" value="Sc_DH/Rdtase_CS"/>
</dbReference>
<keyword evidence="2" id="KW-0560">Oxidoreductase</keyword>
<evidence type="ECO:0000256" key="2">
    <source>
        <dbReference type="ARBA" id="ARBA00023002"/>
    </source>
</evidence>
<protein>
    <submittedName>
        <fullName evidence="3">SDR family oxidoreductase</fullName>
    </submittedName>
</protein>
<accession>A0A9E8LSF7</accession>
<dbReference type="Gene3D" id="3.40.50.720">
    <property type="entry name" value="NAD(P)-binding Rossmann-like Domain"/>
    <property type="match status" value="1"/>
</dbReference>
<dbReference type="Proteomes" id="UP001164718">
    <property type="component" value="Chromosome"/>
</dbReference>
<dbReference type="PRINTS" id="PR00080">
    <property type="entry name" value="SDRFAMILY"/>
</dbReference>
<comment type="similarity">
    <text evidence="1">Belongs to the short-chain dehydrogenases/reductases (SDR) family.</text>
</comment>
<name>A0A9E8LSF7_9BACI</name>
<dbReference type="Pfam" id="PF13561">
    <property type="entry name" value="adh_short_C2"/>
    <property type="match status" value="1"/>
</dbReference>
<dbReference type="PANTHER" id="PTHR24321">
    <property type="entry name" value="DEHYDROGENASES, SHORT CHAIN"/>
    <property type="match status" value="1"/>
</dbReference>
<dbReference type="KEGG" id="faf:OE104_08875"/>
<sequence>MTDLNGKIAIVTGGASGIGLATVKAFVEKGAKVVISDYNVEGGKAVEKDLKEQGADVLFIQADAGNEESVANLVSETVKHYGRLDVMINNAGVGDLSETHQLSYEDYHKVIRVNQDGVFFGIKYAVREMLKTGGGVIVNTASILGSVGEPGAFAYNASKGAVNLMTKSAALQYASKNIRVNAVAPAYIETGMVNKELLGEFYDGLVAKHPIGRLGKPEEVAHAIVFLVENDFVTGTTVLVDGGYTAQ</sequence>
<dbReference type="EMBL" id="CP106878">
    <property type="protein sequence ID" value="WAA08749.1"/>
    <property type="molecule type" value="Genomic_DNA"/>
</dbReference>
<proteinExistence type="inferred from homology"/>
<reference evidence="3" key="1">
    <citation type="submission" date="2022-09" db="EMBL/GenBank/DDBJ databases">
        <title>Complete Genomes of Fervidibacillus albus and Fervidibacillus halotolerans isolated from tidal flat sediments.</title>
        <authorList>
            <person name="Kwon K.K."/>
            <person name="Yang S.-H."/>
            <person name="Park M.J."/>
            <person name="Oh H.-M."/>
        </authorList>
    </citation>
    <scope>NUCLEOTIDE SEQUENCE</scope>
    <source>
        <strain evidence="3">MEBiC13591</strain>
    </source>
</reference>
<dbReference type="GO" id="GO:0008206">
    <property type="term" value="P:bile acid metabolic process"/>
    <property type="evidence" value="ECO:0007669"/>
    <property type="project" value="UniProtKB-ARBA"/>
</dbReference>
<dbReference type="PROSITE" id="PS00061">
    <property type="entry name" value="ADH_SHORT"/>
    <property type="match status" value="1"/>
</dbReference>
<dbReference type="AlphaFoldDB" id="A0A9E8LSF7"/>
<dbReference type="InterPro" id="IPR002347">
    <property type="entry name" value="SDR_fam"/>
</dbReference>
<dbReference type="NCBIfam" id="NF005559">
    <property type="entry name" value="PRK07231.1"/>
    <property type="match status" value="1"/>
</dbReference>
<dbReference type="SUPFAM" id="SSF51735">
    <property type="entry name" value="NAD(P)-binding Rossmann-fold domains"/>
    <property type="match status" value="1"/>
</dbReference>
<keyword evidence="4" id="KW-1185">Reference proteome</keyword>
<dbReference type="InterPro" id="IPR036291">
    <property type="entry name" value="NAD(P)-bd_dom_sf"/>
</dbReference>
<dbReference type="RefSeq" id="WP_275416531.1">
    <property type="nucleotide sequence ID" value="NZ_CP106878.1"/>
</dbReference>
<gene>
    <name evidence="3" type="ORF">OE104_08875</name>
</gene>
<dbReference type="PRINTS" id="PR00081">
    <property type="entry name" value="GDHRDH"/>
</dbReference>
<dbReference type="CDD" id="cd05233">
    <property type="entry name" value="SDR_c"/>
    <property type="match status" value="1"/>
</dbReference>
<dbReference type="FunFam" id="3.40.50.720:FF:000084">
    <property type="entry name" value="Short-chain dehydrogenase reductase"/>
    <property type="match status" value="1"/>
</dbReference>
<evidence type="ECO:0000313" key="4">
    <source>
        <dbReference type="Proteomes" id="UP001164718"/>
    </source>
</evidence>
<dbReference type="PANTHER" id="PTHR24321:SF11">
    <property type="entry name" value="BLR0893 PROTEIN"/>
    <property type="match status" value="1"/>
</dbReference>
<organism evidence="3 4">
    <name type="scientific">Fervidibacillus albus</name>
    <dbReference type="NCBI Taxonomy" id="2980026"/>
    <lineage>
        <taxon>Bacteria</taxon>
        <taxon>Bacillati</taxon>
        <taxon>Bacillota</taxon>
        <taxon>Bacilli</taxon>
        <taxon>Bacillales</taxon>
        <taxon>Bacillaceae</taxon>
        <taxon>Fervidibacillus</taxon>
    </lineage>
</organism>
<dbReference type="GO" id="GO:0016491">
    <property type="term" value="F:oxidoreductase activity"/>
    <property type="evidence" value="ECO:0007669"/>
    <property type="project" value="UniProtKB-KW"/>
</dbReference>